<name>A0A4R5N819_9LACO</name>
<dbReference type="PANTHER" id="PTHR43479">
    <property type="entry name" value="ACREF/ENVCD OPERON REPRESSOR-RELATED"/>
    <property type="match status" value="1"/>
</dbReference>
<dbReference type="InterPro" id="IPR001647">
    <property type="entry name" value="HTH_TetR"/>
</dbReference>
<evidence type="ECO:0000259" key="3">
    <source>
        <dbReference type="PROSITE" id="PS50977"/>
    </source>
</evidence>
<sequence>MAVESTQDKILNAFIKLLGEVGFKSTTFNRIAEEAGVNPSTIFRNFHDKNGLLDSVVKRHIQDIDRVFDNIQLQGELEQDLITISDSFQKFQLDHREIILVGLQATFELPQVKAASEKVPLVFKTYITNYLNQMKHQGVLQSDADVEAMSLHLLWLNFGYFLTIIRFTDKTLLISQARFFETQIKPLARAWAK</sequence>
<keyword evidence="1 2" id="KW-0238">DNA-binding</keyword>
<dbReference type="Pfam" id="PF00440">
    <property type="entry name" value="TetR_N"/>
    <property type="match status" value="1"/>
</dbReference>
<dbReference type="PANTHER" id="PTHR43479:SF11">
    <property type="entry name" value="ACREF_ENVCD OPERON REPRESSOR-RELATED"/>
    <property type="match status" value="1"/>
</dbReference>
<dbReference type="PRINTS" id="PR00455">
    <property type="entry name" value="HTHTETR"/>
</dbReference>
<dbReference type="AlphaFoldDB" id="A0A4R5N819"/>
<reference evidence="4 5" key="1">
    <citation type="journal article" date="2019" name="Appl. Microbiol. Biotechnol.">
        <title>Uncovering carbohydrate metabolism through a genotype-phenotype association study of 56 lactic acid bacteria genomes.</title>
        <authorList>
            <person name="Buron-Moles G."/>
            <person name="Chailyan A."/>
            <person name="Dolejs I."/>
            <person name="Forster J."/>
            <person name="Miks M.H."/>
        </authorList>
    </citation>
    <scope>NUCLEOTIDE SEQUENCE [LARGE SCALE GENOMIC DNA]</scope>
    <source>
        <strain evidence="4 5">ATCC 700006</strain>
    </source>
</reference>
<keyword evidence="5" id="KW-1185">Reference proteome</keyword>
<dbReference type="GO" id="GO:0003677">
    <property type="term" value="F:DNA binding"/>
    <property type="evidence" value="ECO:0007669"/>
    <property type="project" value="UniProtKB-UniRule"/>
</dbReference>
<dbReference type="PROSITE" id="PS50977">
    <property type="entry name" value="HTH_TETR_2"/>
    <property type="match status" value="1"/>
</dbReference>
<dbReference type="SUPFAM" id="SSF46689">
    <property type="entry name" value="Homeodomain-like"/>
    <property type="match status" value="1"/>
</dbReference>
<dbReference type="EMBL" id="PUFI01000014">
    <property type="protein sequence ID" value="TDG67987.1"/>
    <property type="molecule type" value="Genomic_DNA"/>
</dbReference>
<protein>
    <recommendedName>
        <fullName evidence="3">HTH tetR-type domain-containing protein</fullName>
    </recommendedName>
</protein>
<dbReference type="InterPro" id="IPR009057">
    <property type="entry name" value="Homeodomain-like_sf"/>
</dbReference>
<organism evidence="4 5">
    <name type="scientific">Leuconostoc fallax</name>
    <dbReference type="NCBI Taxonomy" id="1251"/>
    <lineage>
        <taxon>Bacteria</taxon>
        <taxon>Bacillati</taxon>
        <taxon>Bacillota</taxon>
        <taxon>Bacilli</taxon>
        <taxon>Lactobacillales</taxon>
        <taxon>Lactobacillaceae</taxon>
        <taxon>Leuconostoc</taxon>
    </lineage>
</organism>
<dbReference type="Gene3D" id="1.10.357.10">
    <property type="entry name" value="Tetracycline Repressor, domain 2"/>
    <property type="match status" value="1"/>
</dbReference>
<comment type="caution">
    <text evidence="4">The sequence shown here is derived from an EMBL/GenBank/DDBJ whole genome shotgun (WGS) entry which is preliminary data.</text>
</comment>
<dbReference type="RefSeq" id="WP_170168012.1">
    <property type="nucleotide sequence ID" value="NZ_JAGYGP010000001.1"/>
</dbReference>
<dbReference type="Proteomes" id="UP000295681">
    <property type="component" value="Unassembled WGS sequence"/>
</dbReference>
<evidence type="ECO:0000256" key="1">
    <source>
        <dbReference type="ARBA" id="ARBA00023125"/>
    </source>
</evidence>
<proteinExistence type="predicted"/>
<evidence type="ECO:0000256" key="2">
    <source>
        <dbReference type="PROSITE-ProRule" id="PRU00335"/>
    </source>
</evidence>
<dbReference type="STRING" id="907931.GCA_000165675_01071"/>
<evidence type="ECO:0000313" key="4">
    <source>
        <dbReference type="EMBL" id="TDG67987.1"/>
    </source>
</evidence>
<accession>A0A4R5N819</accession>
<gene>
    <name evidence="4" type="ORF">C5L23_000293</name>
</gene>
<feature type="DNA-binding region" description="H-T-H motif" evidence="2">
    <location>
        <begin position="27"/>
        <end position="46"/>
    </location>
</feature>
<dbReference type="InterPro" id="IPR050624">
    <property type="entry name" value="HTH-type_Tx_Regulator"/>
</dbReference>
<feature type="domain" description="HTH tetR-type" evidence="3">
    <location>
        <begin position="4"/>
        <end position="64"/>
    </location>
</feature>
<evidence type="ECO:0000313" key="5">
    <source>
        <dbReference type="Proteomes" id="UP000295681"/>
    </source>
</evidence>